<evidence type="ECO:0000256" key="1">
    <source>
        <dbReference type="ARBA" id="ARBA00022723"/>
    </source>
</evidence>
<proteinExistence type="predicted"/>
<keyword evidence="7" id="KW-1185">Reference proteome</keyword>
<dbReference type="SUPFAM" id="SSF144232">
    <property type="entry name" value="HIT/MYND zinc finger-like"/>
    <property type="match status" value="1"/>
</dbReference>
<accession>A0A9P0EEG9</accession>
<sequence length="419" mass="47408">MESEDDPVPTGHKRLPDSCVDGERACENCHEPGASMVCANCKVTDIGNICTRYCSRSCQQQGWERHKKTCHDRRRLIRAARVFVSIWDHFQALTYDRNYNFVRSDENGRVIHIACPDLPSALDCAGWTGETIFRPFPGSVVPADVDNDVKRAILHRHTCSDIVDVGRPLVDVILKPLCARILTANVEPKNIAMTTVSKHTGLMSDSHIVLYLELASGERFALDLSGRQYGWQKSIYTWDCFIRHRAQLVSSASLDAANRSLAQSMEASRLAPTDIGRASRDLRCEIAQQVAESINASFRTRQTSVRSFMSQLDDSFSGQVADLISHATVKIQERIHDMTVNRGLGRWYIDMDISGSVKNSVLRDEELAHRMKRVFLTKDDINSIRLKYGDEPHEIAEQKRAADLARLWNERVRECDSLF</sequence>
<keyword evidence="1" id="KW-0479">Metal-binding</keyword>
<gene>
    <name evidence="6" type="ORF">CSOL1703_00013725</name>
</gene>
<protein>
    <recommendedName>
        <fullName evidence="5">MYND-type domain-containing protein</fullName>
    </recommendedName>
</protein>
<evidence type="ECO:0000256" key="3">
    <source>
        <dbReference type="ARBA" id="ARBA00022833"/>
    </source>
</evidence>
<keyword evidence="3" id="KW-0862">Zinc</keyword>
<keyword evidence="2 4" id="KW-0863">Zinc-finger</keyword>
<evidence type="ECO:0000313" key="7">
    <source>
        <dbReference type="Proteomes" id="UP000775872"/>
    </source>
</evidence>
<dbReference type="Gene3D" id="6.10.140.2220">
    <property type="match status" value="1"/>
</dbReference>
<name>A0A9P0EEG9_9HYPO</name>
<comment type="caution">
    <text evidence="6">The sequence shown here is derived from an EMBL/GenBank/DDBJ whole genome shotgun (WGS) entry which is preliminary data.</text>
</comment>
<dbReference type="GO" id="GO:0008270">
    <property type="term" value="F:zinc ion binding"/>
    <property type="evidence" value="ECO:0007669"/>
    <property type="project" value="UniProtKB-KW"/>
</dbReference>
<evidence type="ECO:0000313" key="6">
    <source>
        <dbReference type="EMBL" id="CAH0047707.1"/>
    </source>
</evidence>
<evidence type="ECO:0000259" key="5">
    <source>
        <dbReference type="PROSITE" id="PS50865"/>
    </source>
</evidence>
<dbReference type="AlphaFoldDB" id="A0A9P0EEG9"/>
<dbReference type="OrthoDB" id="432970at2759"/>
<organism evidence="6 7">
    <name type="scientific">Clonostachys solani</name>
    <dbReference type="NCBI Taxonomy" id="160281"/>
    <lineage>
        <taxon>Eukaryota</taxon>
        <taxon>Fungi</taxon>
        <taxon>Dikarya</taxon>
        <taxon>Ascomycota</taxon>
        <taxon>Pezizomycotina</taxon>
        <taxon>Sordariomycetes</taxon>
        <taxon>Hypocreomycetidae</taxon>
        <taxon>Hypocreales</taxon>
        <taxon>Bionectriaceae</taxon>
        <taxon>Clonostachys</taxon>
    </lineage>
</organism>
<reference evidence="6" key="1">
    <citation type="submission" date="2021-10" db="EMBL/GenBank/DDBJ databases">
        <authorList>
            <person name="Piombo E."/>
        </authorList>
    </citation>
    <scope>NUCLEOTIDE SEQUENCE</scope>
</reference>
<dbReference type="Proteomes" id="UP000775872">
    <property type="component" value="Unassembled WGS sequence"/>
</dbReference>
<evidence type="ECO:0000256" key="2">
    <source>
        <dbReference type="ARBA" id="ARBA00022771"/>
    </source>
</evidence>
<dbReference type="Pfam" id="PF01753">
    <property type="entry name" value="zf-MYND"/>
    <property type="match status" value="1"/>
</dbReference>
<dbReference type="EMBL" id="CABFOC020000031">
    <property type="protein sequence ID" value="CAH0047707.1"/>
    <property type="molecule type" value="Genomic_DNA"/>
</dbReference>
<feature type="domain" description="MYND-type" evidence="5">
    <location>
        <begin position="26"/>
        <end position="70"/>
    </location>
</feature>
<dbReference type="InterPro" id="IPR002893">
    <property type="entry name" value="Znf_MYND"/>
</dbReference>
<evidence type="ECO:0000256" key="4">
    <source>
        <dbReference type="PROSITE-ProRule" id="PRU00134"/>
    </source>
</evidence>
<dbReference type="PROSITE" id="PS50865">
    <property type="entry name" value="ZF_MYND_2"/>
    <property type="match status" value="1"/>
</dbReference>